<dbReference type="Proteomes" id="UP001380953">
    <property type="component" value="Unassembled WGS sequence"/>
</dbReference>
<dbReference type="EMBL" id="JBBKAR010000004">
    <property type="protein sequence ID" value="MEJ8302755.1"/>
    <property type="molecule type" value="Genomic_DNA"/>
</dbReference>
<sequence length="179" mass="20708">MNNANPEWPIWATEAIEIKPADPLWIAKGAEEAAQLKKLLSDYQVSEIEHMGSTSIPGLPAKPILDLMARIPSYHELGDIIAALAAHDWHYVPPELDGVPSRRFFVKVKSDKRHCHLHLMLHNESKWDRQLRFRDILRERPDLVDEYAELKTKLADEHKDDREAYTRAKTDFVQRVLAQ</sequence>
<gene>
    <name evidence="1" type="ORF">WKI47_02380</name>
</gene>
<evidence type="ECO:0000313" key="2">
    <source>
        <dbReference type="Proteomes" id="UP001380953"/>
    </source>
</evidence>
<comment type="caution">
    <text evidence="1">The sequence shown here is derived from an EMBL/GenBank/DDBJ whole genome shotgun (WGS) entry which is preliminary data.</text>
</comment>
<proteinExistence type="predicted"/>
<name>A0ACC6P762_9BACL</name>
<accession>A0ACC6P762</accession>
<evidence type="ECO:0000313" key="1">
    <source>
        <dbReference type="EMBL" id="MEJ8302755.1"/>
    </source>
</evidence>
<protein>
    <submittedName>
        <fullName evidence="1">GrpB family protein</fullName>
    </submittedName>
</protein>
<reference evidence="1" key="1">
    <citation type="submission" date="2024-03" db="EMBL/GenBank/DDBJ databases">
        <title>Whole genome sequecning of epiphytes from Marcgravia umbellata leaves.</title>
        <authorList>
            <person name="Kumar G."/>
            <person name="Savka M.A."/>
        </authorList>
    </citation>
    <scope>NUCLEOTIDE SEQUENCE</scope>
    <source>
        <strain evidence="1">RIT_BL5</strain>
    </source>
</reference>
<keyword evidence="2" id="KW-1185">Reference proteome</keyword>
<organism evidence="1 2">
    <name type="scientific">Saccharibacillus sacchari</name>
    <dbReference type="NCBI Taxonomy" id="456493"/>
    <lineage>
        <taxon>Bacteria</taxon>
        <taxon>Bacillati</taxon>
        <taxon>Bacillota</taxon>
        <taxon>Bacilli</taxon>
        <taxon>Bacillales</taxon>
        <taxon>Paenibacillaceae</taxon>
        <taxon>Saccharibacillus</taxon>
    </lineage>
</organism>